<feature type="compositionally biased region" description="Low complexity" evidence="2">
    <location>
        <begin position="26"/>
        <end position="35"/>
    </location>
</feature>
<reference evidence="3 4" key="1">
    <citation type="submission" date="2016-11" db="EMBL/GenBank/DDBJ databases">
        <title>The macronuclear genome of Stentor coeruleus: a giant cell with tiny introns.</title>
        <authorList>
            <person name="Slabodnick M."/>
            <person name="Ruby J.G."/>
            <person name="Reiff S.B."/>
            <person name="Swart E.C."/>
            <person name="Gosai S."/>
            <person name="Prabakaran S."/>
            <person name="Witkowska E."/>
            <person name="Larue G.E."/>
            <person name="Fisher S."/>
            <person name="Freeman R.M."/>
            <person name="Gunawardena J."/>
            <person name="Chu W."/>
            <person name="Stover N.A."/>
            <person name="Gregory B.D."/>
            <person name="Nowacki M."/>
            <person name="Derisi J."/>
            <person name="Roy S.W."/>
            <person name="Marshall W.F."/>
            <person name="Sood P."/>
        </authorList>
    </citation>
    <scope>NUCLEOTIDE SEQUENCE [LARGE SCALE GENOMIC DNA]</scope>
    <source>
        <strain evidence="3">WM001</strain>
    </source>
</reference>
<accession>A0A1R2AZF5</accession>
<keyword evidence="4" id="KW-1185">Reference proteome</keyword>
<proteinExistence type="predicted"/>
<feature type="coiled-coil region" evidence="1">
    <location>
        <begin position="108"/>
        <end position="159"/>
    </location>
</feature>
<keyword evidence="1" id="KW-0175">Coiled coil</keyword>
<comment type="caution">
    <text evidence="3">The sequence shown here is derived from an EMBL/GenBank/DDBJ whole genome shotgun (WGS) entry which is preliminary data.</text>
</comment>
<evidence type="ECO:0000256" key="2">
    <source>
        <dbReference type="SAM" id="MobiDB-lite"/>
    </source>
</evidence>
<evidence type="ECO:0000256" key="1">
    <source>
        <dbReference type="SAM" id="Coils"/>
    </source>
</evidence>
<feature type="region of interest" description="Disordered" evidence="2">
    <location>
        <begin position="1"/>
        <end position="39"/>
    </location>
</feature>
<gene>
    <name evidence="3" type="ORF">SteCoe_32425</name>
</gene>
<protein>
    <submittedName>
        <fullName evidence="3">Uncharacterized protein</fullName>
    </submittedName>
</protein>
<evidence type="ECO:0000313" key="3">
    <source>
        <dbReference type="EMBL" id="OMJ69760.1"/>
    </source>
</evidence>
<name>A0A1R2AZF5_9CILI</name>
<evidence type="ECO:0000313" key="4">
    <source>
        <dbReference type="Proteomes" id="UP000187209"/>
    </source>
</evidence>
<dbReference type="Proteomes" id="UP000187209">
    <property type="component" value="Unassembled WGS sequence"/>
</dbReference>
<organism evidence="3 4">
    <name type="scientific">Stentor coeruleus</name>
    <dbReference type="NCBI Taxonomy" id="5963"/>
    <lineage>
        <taxon>Eukaryota</taxon>
        <taxon>Sar</taxon>
        <taxon>Alveolata</taxon>
        <taxon>Ciliophora</taxon>
        <taxon>Postciliodesmatophora</taxon>
        <taxon>Heterotrichea</taxon>
        <taxon>Heterotrichida</taxon>
        <taxon>Stentoridae</taxon>
        <taxon>Stentor</taxon>
    </lineage>
</organism>
<dbReference type="EMBL" id="MPUH01001161">
    <property type="protein sequence ID" value="OMJ69760.1"/>
    <property type="molecule type" value="Genomic_DNA"/>
</dbReference>
<sequence>MEEFETISAASSFDEKYHQQGPQIRSSTQSSISSSKFTTPNLTPKDSCIKNTFMSPIKDVLLKKTTEENLGNTKRAIGKISNFHQVYLDQGLWPEISPEGQPVFKSKYQALKIQLHSKSSKVQKLKTELANTKKPCENCKILEKKHEKTEIALKQAVELSNFLLNEIRKPGVTNYLA</sequence>
<dbReference type="AlphaFoldDB" id="A0A1R2AZF5"/>